<evidence type="ECO:0000256" key="1">
    <source>
        <dbReference type="ARBA" id="ARBA00004567"/>
    </source>
</evidence>
<reference evidence="10 11" key="1">
    <citation type="journal article" date="2016" name="Proc. Natl. Acad. Sci. U.S.A.">
        <title>Comparative genomics of biotechnologically important yeasts.</title>
        <authorList>
            <person name="Riley R."/>
            <person name="Haridas S."/>
            <person name="Wolfe K.H."/>
            <person name="Lopes M.R."/>
            <person name="Hittinger C.T."/>
            <person name="Goeker M."/>
            <person name="Salamov A.A."/>
            <person name="Wisecaver J.H."/>
            <person name="Long T.M."/>
            <person name="Calvey C.H."/>
            <person name="Aerts A.L."/>
            <person name="Barry K.W."/>
            <person name="Choi C."/>
            <person name="Clum A."/>
            <person name="Coughlan A.Y."/>
            <person name="Deshpande S."/>
            <person name="Douglass A.P."/>
            <person name="Hanson S.J."/>
            <person name="Klenk H.-P."/>
            <person name="LaButti K.M."/>
            <person name="Lapidus A."/>
            <person name="Lindquist E.A."/>
            <person name="Lipzen A.M."/>
            <person name="Meier-Kolthoff J.P."/>
            <person name="Ohm R.A."/>
            <person name="Otillar R.P."/>
            <person name="Pangilinan J.L."/>
            <person name="Peng Y."/>
            <person name="Rokas A."/>
            <person name="Rosa C.A."/>
            <person name="Scheuner C."/>
            <person name="Sibirny A.A."/>
            <person name="Slot J.C."/>
            <person name="Stielow J.B."/>
            <person name="Sun H."/>
            <person name="Kurtzman C.P."/>
            <person name="Blackwell M."/>
            <person name="Grigoriev I.V."/>
            <person name="Jeffries T.W."/>
        </authorList>
    </citation>
    <scope>NUCLEOTIDE SEQUENCE [LARGE SCALE GENOMIC DNA]</scope>
    <source>
        <strain evidence="10 11">NRRL Y-11557</strain>
    </source>
</reference>
<dbReference type="InterPro" id="IPR025574">
    <property type="entry name" value="Nucleoporin_FG_rpt"/>
</dbReference>
<evidence type="ECO:0000313" key="11">
    <source>
        <dbReference type="Proteomes" id="UP000094385"/>
    </source>
</evidence>
<keyword evidence="6" id="KW-0811">Translocation</keyword>
<dbReference type="AlphaFoldDB" id="A0A1E3Q949"/>
<dbReference type="GO" id="GO:0051028">
    <property type="term" value="P:mRNA transport"/>
    <property type="evidence" value="ECO:0007669"/>
    <property type="project" value="UniProtKB-KW"/>
</dbReference>
<dbReference type="GO" id="GO:0017056">
    <property type="term" value="F:structural constituent of nuclear pore"/>
    <property type="evidence" value="ECO:0007669"/>
    <property type="project" value="InterPro"/>
</dbReference>
<keyword evidence="4" id="KW-0509">mRNA transport</keyword>
<feature type="region of interest" description="Disordered" evidence="9">
    <location>
        <begin position="1"/>
        <end position="30"/>
    </location>
</feature>
<evidence type="ECO:0000313" key="10">
    <source>
        <dbReference type="EMBL" id="ODQ74235.1"/>
    </source>
</evidence>
<feature type="compositionally biased region" description="Polar residues" evidence="9">
    <location>
        <begin position="1"/>
        <end position="15"/>
    </location>
</feature>
<gene>
    <name evidence="10" type="ORF">LIPSTDRAFT_103524</name>
</gene>
<evidence type="ECO:0000256" key="7">
    <source>
        <dbReference type="ARBA" id="ARBA00023132"/>
    </source>
</evidence>
<feature type="compositionally biased region" description="Low complexity" evidence="9">
    <location>
        <begin position="129"/>
        <end position="138"/>
    </location>
</feature>
<keyword evidence="11" id="KW-1185">Reference proteome</keyword>
<dbReference type="Gene3D" id="6.10.140.1350">
    <property type="match status" value="1"/>
</dbReference>
<dbReference type="GO" id="GO:0008139">
    <property type="term" value="F:nuclear localization sequence binding"/>
    <property type="evidence" value="ECO:0007669"/>
    <property type="project" value="InterPro"/>
</dbReference>
<keyword evidence="5" id="KW-0653">Protein transport</keyword>
<keyword evidence="7" id="KW-0906">Nuclear pore complex</keyword>
<dbReference type="GO" id="GO:0044613">
    <property type="term" value="C:nuclear pore central transport channel"/>
    <property type="evidence" value="ECO:0007669"/>
    <property type="project" value="UniProtKB-ARBA"/>
</dbReference>
<evidence type="ECO:0000256" key="4">
    <source>
        <dbReference type="ARBA" id="ARBA00022816"/>
    </source>
</evidence>
<sequence length="385" mass="40458">MFSTPQQNQQSTNLFGSAAKPSTPVFGAQSGTTTTGLFGAQNQQTNQPSTGLFGNKTTTTNTGGLFGSTTNTSSGAPSFSFGATAPAAQSAGTGLFGVSTTSSTSTGLFGGSSTANPGTTSAPSLFSNPSAPTTSSATLFANPQGSTNIALSGPFGANSNATSNPLGGSLFGKRAAATQSQQQQQQPPVTQQITSLTRYSDLPESAQKELDEIDNYINKQIEISEDLKARKNSWQDELQSVPRDVEVIMRKLVTTHQALSNDLVATTSLRTIVDTATQDAQLCIQILQQLRIPGARLPPGDPLLAYFERHAMELEKKIADYKGVLGDVDHAVDGLEREILEGQSAGGGAEGVLRALREEYAVFMALGNRVAELHHAVARLESREK</sequence>
<dbReference type="PANTHER" id="PTHR13437">
    <property type="entry name" value="NUCLEOPORIN P58/P45 NUCLEOPORIN-LIKE PROTEIN 1"/>
    <property type="match status" value="1"/>
</dbReference>
<dbReference type="Proteomes" id="UP000094385">
    <property type="component" value="Unassembled WGS sequence"/>
</dbReference>
<feature type="compositionally biased region" description="Polar residues" evidence="9">
    <location>
        <begin position="115"/>
        <end position="128"/>
    </location>
</feature>
<evidence type="ECO:0008006" key="12">
    <source>
        <dbReference type="Google" id="ProtNLM"/>
    </source>
</evidence>
<evidence type="ECO:0000256" key="3">
    <source>
        <dbReference type="ARBA" id="ARBA00022448"/>
    </source>
</evidence>
<dbReference type="STRING" id="675824.A0A1E3Q949"/>
<dbReference type="GO" id="GO:0031965">
    <property type="term" value="C:nuclear membrane"/>
    <property type="evidence" value="ECO:0007669"/>
    <property type="project" value="UniProtKB-SubCell"/>
</dbReference>
<evidence type="ECO:0000256" key="9">
    <source>
        <dbReference type="SAM" id="MobiDB-lite"/>
    </source>
</evidence>
<dbReference type="Pfam" id="PF13634">
    <property type="entry name" value="Nucleoporin_FG"/>
    <property type="match status" value="1"/>
</dbReference>
<comment type="subcellular location">
    <subcellularLocation>
        <location evidence="2">Nucleus membrane</location>
        <topology evidence="2">Peripheral membrane protein</topology>
        <orientation evidence="2">Nucleoplasmic side</orientation>
    </subcellularLocation>
    <subcellularLocation>
        <location evidence="1">Nucleus</location>
        <location evidence="1">Nuclear pore complex</location>
    </subcellularLocation>
</comment>
<feature type="region of interest" description="Disordered" evidence="9">
    <location>
        <begin position="112"/>
        <end position="140"/>
    </location>
</feature>
<keyword evidence="8" id="KW-0539">Nucleus</keyword>
<keyword evidence="3" id="KW-0813">Transport</keyword>
<organism evidence="10 11">
    <name type="scientific">Lipomyces starkeyi NRRL Y-11557</name>
    <dbReference type="NCBI Taxonomy" id="675824"/>
    <lineage>
        <taxon>Eukaryota</taxon>
        <taxon>Fungi</taxon>
        <taxon>Dikarya</taxon>
        <taxon>Ascomycota</taxon>
        <taxon>Saccharomycotina</taxon>
        <taxon>Lipomycetes</taxon>
        <taxon>Lipomycetales</taxon>
        <taxon>Lipomycetaceae</taxon>
        <taxon>Lipomyces</taxon>
    </lineage>
</organism>
<evidence type="ECO:0000256" key="5">
    <source>
        <dbReference type="ARBA" id="ARBA00022927"/>
    </source>
</evidence>
<dbReference type="GO" id="GO:0006606">
    <property type="term" value="P:protein import into nucleus"/>
    <property type="evidence" value="ECO:0007669"/>
    <property type="project" value="UniProtKB-ARBA"/>
</dbReference>
<evidence type="ECO:0000256" key="2">
    <source>
        <dbReference type="ARBA" id="ARBA00004620"/>
    </source>
</evidence>
<dbReference type="PANTHER" id="PTHR13437:SF2">
    <property type="entry name" value="NUCLEOPORIN P58_P45"/>
    <property type="match status" value="1"/>
</dbReference>
<evidence type="ECO:0000256" key="6">
    <source>
        <dbReference type="ARBA" id="ARBA00023010"/>
    </source>
</evidence>
<evidence type="ECO:0000256" key="8">
    <source>
        <dbReference type="ARBA" id="ARBA00023242"/>
    </source>
</evidence>
<dbReference type="InterPro" id="IPR024882">
    <property type="entry name" value="NUP58/p45/49"/>
</dbReference>
<dbReference type="OrthoDB" id="2538017at2759"/>
<protein>
    <recommendedName>
        <fullName evidence="12">Nucleoporin Nup54 alpha-helical domain-containing protein</fullName>
    </recommendedName>
</protein>
<proteinExistence type="predicted"/>
<name>A0A1E3Q949_LIPST</name>
<accession>A0A1E3Q949</accession>
<dbReference type="EMBL" id="KV454292">
    <property type="protein sequence ID" value="ODQ74235.1"/>
    <property type="molecule type" value="Genomic_DNA"/>
</dbReference>